<comment type="caution">
    <text evidence="3">The sequence shown here is derived from an EMBL/GenBank/DDBJ whole genome shotgun (WGS) entry which is preliminary data.</text>
</comment>
<dbReference type="PANTHER" id="PTHR33383:SF1">
    <property type="entry name" value="MEMBRANE PROTEIN INSERTION EFFICIENCY FACTOR-RELATED"/>
    <property type="match status" value="1"/>
</dbReference>
<evidence type="ECO:0000256" key="1">
    <source>
        <dbReference type="HAMAP-Rule" id="MF_00386"/>
    </source>
</evidence>
<dbReference type="EMBL" id="JAAIYP010000004">
    <property type="protein sequence ID" value="NFV78659.1"/>
    <property type="molecule type" value="Genomic_DNA"/>
</dbReference>
<dbReference type="SMART" id="SM01234">
    <property type="entry name" value="Haemolytic"/>
    <property type="match status" value="1"/>
</dbReference>
<comment type="function">
    <text evidence="1">Could be involved in insertion of integral membrane proteins into the membrane.</text>
</comment>
<dbReference type="Proteomes" id="UP000480684">
    <property type="component" value="Unassembled WGS sequence"/>
</dbReference>
<evidence type="ECO:0000313" key="4">
    <source>
        <dbReference type="Proteomes" id="UP000480684"/>
    </source>
</evidence>
<keyword evidence="1" id="KW-1003">Cell membrane</keyword>
<dbReference type="Pfam" id="PF01809">
    <property type="entry name" value="YidD"/>
    <property type="match status" value="1"/>
</dbReference>
<dbReference type="PANTHER" id="PTHR33383">
    <property type="entry name" value="MEMBRANE PROTEIN INSERTION EFFICIENCY FACTOR-RELATED"/>
    <property type="match status" value="1"/>
</dbReference>
<dbReference type="AlphaFoldDB" id="A0A7C9QRV9"/>
<dbReference type="HAMAP" id="MF_00386">
    <property type="entry name" value="UPF0161_YidD"/>
    <property type="match status" value="1"/>
</dbReference>
<feature type="compositionally biased region" description="Basic and acidic residues" evidence="2">
    <location>
        <begin position="74"/>
        <end position="91"/>
    </location>
</feature>
<reference evidence="3 4" key="1">
    <citation type="submission" date="2020-02" db="EMBL/GenBank/DDBJ databases">
        <authorList>
            <person name="Dziuba M."/>
            <person name="Kuznetsov B."/>
            <person name="Mardanov A."/>
            <person name="Ravin N."/>
            <person name="Grouzdev D."/>
        </authorList>
    </citation>
    <scope>NUCLEOTIDE SEQUENCE [LARGE SCALE GENOMIC DNA]</scope>
    <source>
        <strain evidence="3 4">SpK</strain>
    </source>
</reference>
<gene>
    <name evidence="3" type="primary">yidD</name>
    <name evidence="3" type="ORF">G4223_00825</name>
</gene>
<dbReference type="InterPro" id="IPR002696">
    <property type="entry name" value="Membr_insert_effic_factor_YidD"/>
</dbReference>
<comment type="similarity">
    <text evidence="1">Belongs to the UPF0161 family.</text>
</comment>
<feature type="region of interest" description="Disordered" evidence="2">
    <location>
        <begin position="64"/>
        <end position="91"/>
    </location>
</feature>
<evidence type="ECO:0000313" key="3">
    <source>
        <dbReference type="EMBL" id="NFV78659.1"/>
    </source>
</evidence>
<organism evidence="3 4">
    <name type="scientific">Magnetospirillum aberrantis SpK</name>
    <dbReference type="NCBI Taxonomy" id="908842"/>
    <lineage>
        <taxon>Bacteria</taxon>
        <taxon>Pseudomonadati</taxon>
        <taxon>Pseudomonadota</taxon>
        <taxon>Alphaproteobacteria</taxon>
        <taxon>Rhodospirillales</taxon>
        <taxon>Rhodospirillaceae</taxon>
        <taxon>Magnetospirillum</taxon>
    </lineage>
</organism>
<keyword evidence="4" id="KW-1185">Reference proteome</keyword>
<keyword evidence="1" id="KW-0472">Membrane</keyword>
<dbReference type="NCBIfam" id="TIGR00278">
    <property type="entry name" value="membrane protein insertion efficiency factor YidD"/>
    <property type="match status" value="1"/>
</dbReference>
<name>A0A7C9QRV9_9PROT</name>
<dbReference type="GO" id="GO:0005886">
    <property type="term" value="C:plasma membrane"/>
    <property type="evidence" value="ECO:0007669"/>
    <property type="project" value="UniProtKB-SubCell"/>
</dbReference>
<dbReference type="RefSeq" id="WP_163673795.1">
    <property type="nucleotide sequence ID" value="NZ_JAAIYP010000004.1"/>
</dbReference>
<comment type="subcellular location">
    <subcellularLocation>
        <location evidence="1">Cell membrane</location>
        <topology evidence="1">Peripheral membrane protein</topology>
        <orientation evidence="1">Cytoplasmic side</orientation>
    </subcellularLocation>
</comment>
<proteinExistence type="inferred from homology"/>
<protein>
    <recommendedName>
        <fullName evidence="1">Putative membrane protein insertion efficiency factor</fullName>
    </recommendedName>
</protein>
<sequence>MSPLGMVLRGLIRAYQLLISPVLPPSCRFTPSCSAYAIEAIAKHGAVKGSVLAVRRICRCHPWNEGGYDPVPEPDAKTKAGDGSSSDRHLD</sequence>
<evidence type="ECO:0000256" key="2">
    <source>
        <dbReference type="SAM" id="MobiDB-lite"/>
    </source>
</evidence>
<accession>A0A7C9QRV9</accession>